<dbReference type="Gene3D" id="3.40.630.10">
    <property type="entry name" value="Zn peptidases"/>
    <property type="match status" value="1"/>
</dbReference>
<dbReference type="RefSeq" id="WP_165096497.1">
    <property type="nucleotide sequence ID" value="NZ_CP049056.1"/>
</dbReference>
<keyword evidence="2" id="KW-0479">Metal-binding</keyword>
<evidence type="ECO:0000256" key="2">
    <source>
        <dbReference type="ARBA" id="ARBA00022723"/>
    </source>
</evidence>
<dbReference type="Pfam" id="PF01546">
    <property type="entry name" value="Peptidase_M20"/>
    <property type="match status" value="1"/>
</dbReference>
<evidence type="ECO:0000256" key="4">
    <source>
        <dbReference type="ARBA" id="ARBA00022833"/>
    </source>
</evidence>
<evidence type="ECO:0000313" key="7">
    <source>
        <dbReference type="EMBL" id="QIE55122.1"/>
    </source>
</evidence>
<dbReference type="PANTHER" id="PTHR43808">
    <property type="entry name" value="ACETYLORNITHINE DEACETYLASE"/>
    <property type="match status" value="1"/>
</dbReference>
<dbReference type="NCBIfam" id="NF005678">
    <property type="entry name" value="PRK07473.1"/>
    <property type="match status" value="1"/>
</dbReference>
<feature type="active site" evidence="5">
    <location>
        <position position="85"/>
    </location>
</feature>
<dbReference type="InterPro" id="IPR036264">
    <property type="entry name" value="Bact_exopeptidase_dim_dom"/>
</dbReference>
<dbReference type="EMBL" id="CP049056">
    <property type="protein sequence ID" value="QIE55122.1"/>
    <property type="molecule type" value="Genomic_DNA"/>
</dbReference>
<evidence type="ECO:0000256" key="5">
    <source>
        <dbReference type="PIRSR" id="PIRSR037238-1"/>
    </source>
</evidence>
<dbReference type="GO" id="GO:0046872">
    <property type="term" value="F:metal ion binding"/>
    <property type="evidence" value="ECO:0007669"/>
    <property type="project" value="UniProtKB-KW"/>
</dbReference>
<comment type="cofactor">
    <cofactor evidence="1">
        <name>Zn(2+)</name>
        <dbReference type="ChEBI" id="CHEBI:29105"/>
    </cofactor>
</comment>
<dbReference type="GO" id="GO:0016787">
    <property type="term" value="F:hydrolase activity"/>
    <property type="evidence" value="ECO:0007669"/>
    <property type="project" value="UniProtKB-KW"/>
</dbReference>
<keyword evidence="3 7" id="KW-0378">Hydrolase</keyword>
<evidence type="ECO:0000256" key="1">
    <source>
        <dbReference type="ARBA" id="ARBA00001947"/>
    </source>
</evidence>
<evidence type="ECO:0000256" key="3">
    <source>
        <dbReference type="ARBA" id="ARBA00022801"/>
    </source>
</evidence>
<sequence length="377" mass="40364">MKIAELPFDVEAMLKGLRVWVETESPTFVPAAVNRMMDVASRDLALMGATIERIPGRMGWGDCVRARMPHTRQGEPGVLIMAHLDTVHPIGTLEALPYRREGDRAYGPGICDMKGGTYLSLEALRVLARVGVETPLPVTILLTSEEEIGTPSARDLVEAEAARQRYILVPEPGREGGGCTTGRYAIARFNIATDGKPSHAGAQLSAGRSAIREMCRRIIEIEAMTGEDCTFSVGVLHAGTWVNCVSSRAEAEVLSMAKRQEDLDAGVAKMLAMADADAEVAFHVSRGVTRPVWEPNGETMALYEMMKGFAAELGIESYHEASGGGSDGNFTGALGFPTLDGLGVEGAGIHTLNEHINVPTLESRGRIMAGMLATLAD</sequence>
<dbReference type="InterPro" id="IPR050072">
    <property type="entry name" value="Peptidase_M20A"/>
</dbReference>
<reference evidence="7 8" key="1">
    <citation type="submission" date="2020-02" db="EMBL/GenBank/DDBJ databases">
        <title>complete genome sequence of Rhodobacteraceae bacterium.</title>
        <authorList>
            <person name="Park J."/>
            <person name="Kim Y.-S."/>
            <person name="Kim K.-H."/>
        </authorList>
    </citation>
    <scope>NUCLEOTIDE SEQUENCE [LARGE SCALE GENOMIC DNA]</scope>
    <source>
        <strain evidence="7 8">RR4-56</strain>
    </source>
</reference>
<evidence type="ECO:0000259" key="6">
    <source>
        <dbReference type="Pfam" id="PF07687"/>
    </source>
</evidence>
<accession>A0A7L5BU71</accession>
<dbReference type="Proteomes" id="UP000503336">
    <property type="component" value="Chromosome"/>
</dbReference>
<dbReference type="InterPro" id="IPR001261">
    <property type="entry name" value="ArgE/DapE_CS"/>
</dbReference>
<name>A0A7L5BU71_9RHOB</name>
<dbReference type="AlphaFoldDB" id="A0A7L5BU71"/>
<proteinExistence type="predicted"/>
<dbReference type="PANTHER" id="PTHR43808:SF9">
    <property type="entry name" value="BLL0789 PROTEIN"/>
    <property type="match status" value="1"/>
</dbReference>
<gene>
    <name evidence="7" type="ORF">G5B40_06440</name>
</gene>
<feature type="active site" description="Proton acceptor" evidence="5">
    <location>
        <position position="146"/>
    </location>
</feature>
<dbReference type="Gene3D" id="3.30.70.360">
    <property type="match status" value="1"/>
</dbReference>
<protein>
    <submittedName>
        <fullName evidence="7">M20/M25/M40 family metallo-hydrolase</fullName>
    </submittedName>
</protein>
<feature type="domain" description="Peptidase M20 dimerisation" evidence="6">
    <location>
        <begin position="182"/>
        <end position="277"/>
    </location>
</feature>
<dbReference type="PROSITE" id="PS00758">
    <property type="entry name" value="ARGE_DAPE_CPG2_1"/>
    <property type="match status" value="1"/>
</dbReference>
<dbReference type="Pfam" id="PF07687">
    <property type="entry name" value="M20_dimer"/>
    <property type="match status" value="1"/>
</dbReference>
<dbReference type="CDD" id="cd03885">
    <property type="entry name" value="M20_CPDG2"/>
    <property type="match status" value="1"/>
</dbReference>
<keyword evidence="4" id="KW-0862">Zinc</keyword>
<dbReference type="SUPFAM" id="SSF53187">
    <property type="entry name" value="Zn-dependent exopeptidases"/>
    <property type="match status" value="1"/>
</dbReference>
<dbReference type="KEGG" id="hdh:G5B40_06440"/>
<dbReference type="InterPro" id="IPR002933">
    <property type="entry name" value="Peptidase_M20"/>
</dbReference>
<dbReference type="PIRSF" id="PIRSF037238">
    <property type="entry name" value="Carboxypeptidase_G2"/>
    <property type="match status" value="1"/>
</dbReference>
<evidence type="ECO:0000313" key="8">
    <source>
        <dbReference type="Proteomes" id="UP000503336"/>
    </source>
</evidence>
<keyword evidence="8" id="KW-1185">Reference proteome</keyword>
<dbReference type="InterPro" id="IPR011650">
    <property type="entry name" value="Peptidase_M20_dimer"/>
</dbReference>
<dbReference type="SUPFAM" id="SSF55031">
    <property type="entry name" value="Bacterial exopeptidase dimerisation domain"/>
    <property type="match status" value="1"/>
</dbReference>
<organism evidence="7 8">
    <name type="scientific">Pikeienuella piscinae</name>
    <dbReference type="NCBI Taxonomy" id="2748098"/>
    <lineage>
        <taxon>Bacteria</taxon>
        <taxon>Pseudomonadati</taxon>
        <taxon>Pseudomonadota</taxon>
        <taxon>Alphaproteobacteria</taxon>
        <taxon>Rhodobacterales</taxon>
        <taxon>Paracoccaceae</taxon>
        <taxon>Pikeienuella</taxon>
    </lineage>
</organism>
<dbReference type="InterPro" id="IPR017150">
    <property type="entry name" value="Pept_M20_glutamate_carboxypep"/>
</dbReference>